<dbReference type="PANTHER" id="PTHR47442">
    <property type="entry name" value="MYND-TYPE ZINC FINGER PROTEIN MUB1"/>
    <property type="match status" value="1"/>
</dbReference>
<dbReference type="Pfam" id="PF01753">
    <property type="entry name" value="zf-MYND"/>
    <property type="match status" value="1"/>
</dbReference>
<evidence type="ECO:0000259" key="12">
    <source>
        <dbReference type="PROSITE" id="PS50865"/>
    </source>
</evidence>
<dbReference type="AlphaFoldDB" id="A0A9P8KLL3"/>
<feature type="domain" description="MYND-type" evidence="12">
    <location>
        <begin position="581"/>
        <end position="622"/>
    </location>
</feature>
<evidence type="ECO:0000313" key="13">
    <source>
        <dbReference type="EMBL" id="KAH0522110.1"/>
    </source>
</evidence>
<evidence type="ECO:0000313" key="14">
    <source>
        <dbReference type="Proteomes" id="UP000826573"/>
    </source>
</evidence>
<keyword evidence="4" id="KW-0963">Cytoplasm</keyword>
<dbReference type="EMBL" id="JAIMJC010000007">
    <property type="protein sequence ID" value="KAH0522110.1"/>
    <property type="molecule type" value="Genomic_DNA"/>
</dbReference>
<dbReference type="GO" id="GO:0007163">
    <property type="term" value="P:establishment or maintenance of cell polarity"/>
    <property type="evidence" value="ECO:0007669"/>
    <property type="project" value="TreeGrafter"/>
</dbReference>
<comment type="caution">
    <text evidence="13">The sequence shown here is derived from an EMBL/GenBank/DDBJ whole genome shotgun (WGS) entry which is preliminary data.</text>
</comment>
<dbReference type="GO" id="GO:0008270">
    <property type="term" value="F:zinc ion binding"/>
    <property type="evidence" value="ECO:0007669"/>
    <property type="project" value="UniProtKB-KW"/>
</dbReference>
<organism evidence="13 14">
    <name type="scientific">Trichoderma semiorbis</name>
    <dbReference type="NCBI Taxonomy" id="1491008"/>
    <lineage>
        <taxon>Eukaryota</taxon>
        <taxon>Fungi</taxon>
        <taxon>Dikarya</taxon>
        <taxon>Ascomycota</taxon>
        <taxon>Pezizomycotina</taxon>
        <taxon>Sordariomycetes</taxon>
        <taxon>Hypocreomycetidae</taxon>
        <taxon>Hypocreales</taxon>
        <taxon>Hypocreaceae</taxon>
        <taxon>Trichoderma</taxon>
    </lineage>
</organism>
<feature type="region of interest" description="Disordered" evidence="11">
    <location>
        <begin position="309"/>
        <end position="348"/>
    </location>
</feature>
<evidence type="ECO:0000256" key="7">
    <source>
        <dbReference type="ARBA" id="ARBA00022833"/>
    </source>
</evidence>
<dbReference type="PANTHER" id="PTHR47442:SF1">
    <property type="entry name" value="MYND-TYPE ZINC FINGER PROTEIN MUB1"/>
    <property type="match status" value="1"/>
</dbReference>
<keyword evidence="14" id="KW-1185">Reference proteome</keyword>
<feature type="compositionally biased region" description="Polar residues" evidence="11">
    <location>
        <begin position="158"/>
        <end position="168"/>
    </location>
</feature>
<feature type="compositionally biased region" description="Polar residues" evidence="11">
    <location>
        <begin position="197"/>
        <end position="206"/>
    </location>
</feature>
<evidence type="ECO:0000256" key="1">
    <source>
        <dbReference type="ARBA" id="ARBA00004496"/>
    </source>
</evidence>
<sequence length="627" mass="69769">MREVNFSIPNVNKASVGITTALYDRRALDCTSTLPLINSLNHLAYLTTSSARIRDILTVDGGIERLVCILKQGRNRDMMSIWKWNLAFQCVVNIGVRGTENVRTRVVEADMVPVIATILDNYIKVIERCREKADELKQKQSHDHHHRHRNHDHRHSSKVSPSSHTGRSTIHDGEPRNATRRESSSTPDASEALAGPSITSAGQGVNDATSASYSQIYTNIDANHLPPSSHATDAPYATTTRQDTHTPAPGPPMADNHDGFARVLRDVDRLTSISTFGATGLMTQPMSPTTPVPLLQLRPPTVRSATNLDVTVGRSRRRPSIRHQNSTAESDDFNGDSMPSDEAPETEMTGAAEIQSAVGIQDITMDDNEAILTGDSLDLTNPTASEAHQDAETFNIAHRSNLDGSIRDDITHTPVAQVGLSPSRPTLVATPHPPTPSSAIPRYLLDRHLIPHPQLLSAMPREEDVLMSLQLLAYVSKYCCLRTYFQKSHIVPTLAIAKDLFALDPEEAGGEEEVASSSSSADNETEIEDEYLLEDDFNLFPLVEKFTVRYHSTDMQYWAGVVMRNLCRKDDTRGGIRQCAYYQCGKWEEFTRQFAKCRRCRRTKYCSKDCQKSAWAFHRHWCVAATQ</sequence>
<evidence type="ECO:0000256" key="6">
    <source>
        <dbReference type="ARBA" id="ARBA00022771"/>
    </source>
</evidence>
<dbReference type="Proteomes" id="UP000826573">
    <property type="component" value="Unassembled WGS sequence"/>
</dbReference>
<dbReference type="FunFam" id="6.10.140.2220:FF:000003">
    <property type="entry name" value="MYND-type zinc finger protein"/>
    <property type="match status" value="1"/>
</dbReference>
<dbReference type="InterPro" id="IPR051664">
    <property type="entry name" value="MYND-type_zinc_finger"/>
</dbReference>
<feature type="compositionally biased region" description="Basic and acidic residues" evidence="11">
    <location>
        <begin position="169"/>
        <end position="183"/>
    </location>
</feature>
<protein>
    <recommendedName>
        <fullName evidence="3">MYND-type zinc finger protein samB</fullName>
    </recommendedName>
    <alternativeName>
        <fullName evidence="9">Suppressor of anucleate metulae protein B</fullName>
    </alternativeName>
</protein>
<evidence type="ECO:0000256" key="5">
    <source>
        <dbReference type="ARBA" id="ARBA00022723"/>
    </source>
</evidence>
<keyword evidence="6 10" id="KW-0863">Zinc-finger</keyword>
<evidence type="ECO:0000256" key="11">
    <source>
        <dbReference type="SAM" id="MobiDB-lite"/>
    </source>
</evidence>
<keyword evidence="5" id="KW-0479">Metal-binding</keyword>
<dbReference type="PROSITE" id="PS50865">
    <property type="entry name" value="ZF_MYND_2"/>
    <property type="match status" value="1"/>
</dbReference>
<dbReference type="GO" id="GO:0006511">
    <property type="term" value="P:ubiquitin-dependent protein catabolic process"/>
    <property type="evidence" value="ECO:0007669"/>
    <property type="project" value="TreeGrafter"/>
</dbReference>
<dbReference type="Gene3D" id="6.10.140.2220">
    <property type="match status" value="1"/>
</dbReference>
<evidence type="ECO:0000256" key="9">
    <source>
        <dbReference type="ARBA" id="ARBA00031540"/>
    </source>
</evidence>
<name>A0A9P8KLL3_9HYPO</name>
<evidence type="ECO:0000256" key="8">
    <source>
        <dbReference type="ARBA" id="ARBA00025097"/>
    </source>
</evidence>
<dbReference type="SUPFAM" id="SSF144232">
    <property type="entry name" value="HIT/MYND zinc finger-like"/>
    <property type="match status" value="1"/>
</dbReference>
<keyword evidence="7" id="KW-0862">Zinc</keyword>
<gene>
    <name evidence="13" type="ORF">TsFJ059_006015</name>
</gene>
<comment type="similarity">
    <text evidence="2">Belongs to the MUB1/samB family.</text>
</comment>
<dbReference type="GO" id="GO:1990304">
    <property type="term" value="C:MUB1-RAD6-UBR2 ubiquitin ligase complex"/>
    <property type="evidence" value="ECO:0007669"/>
    <property type="project" value="TreeGrafter"/>
</dbReference>
<dbReference type="GO" id="GO:0005737">
    <property type="term" value="C:cytoplasm"/>
    <property type="evidence" value="ECO:0007669"/>
    <property type="project" value="UniProtKB-SubCell"/>
</dbReference>
<comment type="subcellular location">
    <subcellularLocation>
        <location evidence="1">Cytoplasm</location>
    </subcellularLocation>
</comment>
<accession>A0A9P8KLL3</accession>
<evidence type="ECO:0000256" key="4">
    <source>
        <dbReference type="ARBA" id="ARBA00022490"/>
    </source>
</evidence>
<feature type="region of interest" description="Disordered" evidence="11">
    <location>
        <begin position="134"/>
        <end position="206"/>
    </location>
</feature>
<evidence type="ECO:0000256" key="3">
    <source>
        <dbReference type="ARBA" id="ARBA00019873"/>
    </source>
</evidence>
<evidence type="ECO:0000256" key="10">
    <source>
        <dbReference type="PROSITE-ProRule" id="PRU00134"/>
    </source>
</evidence>
<proteinExistence type="inferred from homology"/>
<dbReference type="InterPro" id="IPR002893">
    <property type="entry name" value="Znf_MYND"/>
</dbReference>
<feature type="compositionally biased region" description="Basic residues" evidence="11">
    <location>
        <begin position="142"/>
        <end position="157"/>
    </location>
</feature>
<evidence type="ECO:0000256" key="2">
    <source>
        <dbReference type="ARBA" id="ARBA00010655"/>
    </source>
</evidence>
<comment type="function">
    <text evidence="8">Involved in determination of the onset of polarized growth and morphogenesis. Plays a role in the regulation of branching in hyphae and spore formation.</text>
</comment>
<feature type="region of interest" description="Disordered" evidence="11">
    <location>
        <begin position="221"/>
        <end position="258"/>
    </location>
</feature>
<reference evidence="13 14" key="1">
    <citation type="submission" date="2021-08" db="EMBL/GenBank/DDBJ databases">
        <title>The highly contiguous genome resource for Trichoderma semiorbis FJ059, a fungal antagonistic to plant pathogens.</title>
        <authorList>
            <person name="Liu T."/>
        </authorList>
    </citation>
    <scope>NUCLEOTIDE SEQUENCE [LARGE SCALE GENOMIC DNA]</scope>
    <source>
        <strain evidence="13 14">FJ059</strain>
    </source>
</reference>